<dbReference type="AlphaFoldDB" id="A0A010RNQ3"/>
<protein>
    <submittedName>
        <fullName evidence="1">Uncharacterized protein</fullName>
    </submittedName>
</protein>
<reference evidence="1 2" key="1">
    <citation type="journal article" date="2011" name="J. Bacteriol.">
        <title>Draft genome sequence of the polycyclic aromatic hydrocarbon-degrading, genetically engineered bioluminescent bioreporter Pseudomonas fluorescens HK44.</title>
        <authorList>
            <person name="Chauhan A."/>
            <person name="Layton A.C."/>
            <person name="Williams D.E."/>
            <person name="Smartt A.E."/>
            <person name="Ripp S."/>
            <person name="Karpinets T.V."/>
            <person name="Brown S.D."/>
            <person name="Sayler G.S."/>
        </authorList>
    </citation>
    <scope>NUCLEOTIDE SEQUENCE [LARGE SCALE GENOMIC DNA]</scope>
    <source>
        <strain evidence="1 2">HK44</strain>
    </source>
</reference>
<dbReference type="Proteomes" id="UP000022611">
    <property type="component" value="Unassembled WGS sequence"/>
</dbReference>
<evidence type="ECO:0000313" key="2">
    <source>
        <dbReference type="Proteomes" id="UP000022611"/>
    </source>
</evidence>
<dbReference type="PATRIC" id="fig|1042209.11.peg.3974"/>
<dbReference type="EMBL" id="AFOY02000015">
    <property type="protein sequence ID" value="EXF94131.1"/>
    <property type="molecule type" value="Genomic_DNA"/>
</dbReference>
<accession>A0A010RNQ3</accession>
<proteinExistence type="predicted"/>
<evidence type="ECO:0000313" key="1">
    <source>
        <dbReference type="EMBL" id="EXF94131.1"/>
    </source>
</evidence>
<organism evidence="1 2">
    <name type="scientific">Pseudomonas fluorescens HK44</name>
    <dbReference type="NCBI Taxonomy" id="1042209"/>
    <lineage>
        <taxon>Bacteria</taxon>
        <taxon>Pseudomonadati</taxon>
        <taxon>Pseudomonadota</taxon>
        <taxon>Gammaproteobacteria</taxon>
        <taxon>Pseudomonadales</taxon>
        <taxon>Pseudomonadaceae</taxon>
        <taxon>Pseudomonas</taxon>
    </lineage>
</organism>
<name>A0A010RNQ3_PSEFL</name>
<dbReference type="HOGENOM" id="CLU_3102739_0_0_6"/>
<comment type="caution">
    <text evidence="1">The sequence shown here is derived from an EMBL/GenBank/DDBJ whole genome shotgun (WGS) entry which is preliminary data.</text>
</comment>
<gene>
    <name evidence="1" type="ORF">HK44_007970</name>
</gene>
<sequence length="51" mass="5669">MYDNQLALEAALMEFTLWVSSADQQKSGRPFAGHCMPLARMPGISSRGWPD</sequence>